<dbReference type="GO" id="GO:0016491">
    <property type="term" value="F:oxidoreductase activity"/>
    <property type="evidence" value="ECO:0007669"/>
    <property type="project" value="InterPro"/>
</dbReference>
<dbReference type="InterPro" id="IPR002937">
    <property type="entry name" value="Amino_oxidase"/>
</dbReference>
<evidence type="ECO:0000313" key="3">
    <source>
        <dbReference type="Proteomes" id="UP001196509"/>
    </source>
</evidence>
<organism evidence="2 3">
    <name type="scientific">Flavimaribacter sediminis</name>
    <dbReference type="NCBI Taxonomy" id="2865987"/>
    <lineage>
        <taxon>Bacteria</taxon>
        <taxon>Pseudomonadati</taxon>
        <taxon>Pseudomonadota</taxon>
        <taxon>Alphaproteobacteria</taxon>
        <taxon>Hyphomicrobiales</taxon>
        <taxon>Rhizobiaceae</taxon>
        <taxon>Flavimaribacter</taxon>
    </lineage>
</organism>
<proteinExistence type="predicted"/>
<dbReference type="SUPFAM" id="SSF51905">
    <property type="entry name" value="FAD/NAD(P)-binding domain"/>
    <property type="match status" value="1"/>
</dbReference>
<feature type="domain" description="Amine oxidase" evidence="1">
    <location>
        <begin position="6"/>
        <end position="294"/>
    </location>
</feature>
<dbReference type="InterPro" id="IPR036188">
    <property type="entry name" value="FAD/NAD-bd_sf"/>
</dbReference>
<evidence type="ECO:0000313" key="2">
    <source>
        <dbReference type="EMBL" id="MBW8637370.1"/>
    </source>
</evidence>
<gene>
    <name evidence="2" type="ORF">K1W69_09240</name>
</gene>
<dbReference type="AlphaFoldDB" id="A0AAE3CZI2"/>
<keyword evidence="3" id="KW-1185">Reference proteome</keyword>
<dbReference type="Pfam" id="PF01593">
    <property type="entry name" value="Amino_oxidase"/>
    <property type="match status" value="1"/>
</dbReference>
<evidence type="ECO:0000259" key="1">
    <source>
        <dbReference type="Pfam" id="PF01593"/>
    </source>
</evidence>
<protein>
    <submittedName>
        <fullName evidence="2">FAD-dependent oxidoreductase</fullName>
    </submittedName>
</protein>
<dbReference type="Gene3D" id="1.10.405.20">
    <property type="match status" value="1"/>
</dbReference>
<dbReference type="InterPro" id="IPR050464">
    <property type="entry name" value="Zeta_carotene_desat/Oxidored"/>
</dbReference>
<name>A0AAE3CZI2_9HYPH</name>
<comment type="caution">
    <text evidence="2">The sequence shown here is derived from an EMBL/GenBank/DDBJ whole genome shotgun (WGS) entry which is preliminary data.</text>
</comment>
<reference evidence="2" key="1">
    <citation type="submission" date="2021-08" db="EMBL/GenBank/DDBJ databases">
        <title>Hoeflea bacterium WL0058 sp. nov., isolated from the sediment.</title>
        <authorList>
            <person name="Wang L."/>
            <person name="Zhang D."/>
        </authorList>
    </citation>
    <scope>NUCLEOTIDE SEQUENCE</scope>
    <source>
        <strain evidence="2">WL0058</strain>
    </source>
</reference>
<dbReference type="Proteomes" id="UP001196509">
    <property type="component" value="Unassembled WGS sequence"/>
</dbReference>
<accession>A0AAE3CZI2</accession>
<dbReference type="PANTHER" id="PTHR42923:SF17">
    <property type="entry name" value="AMINE OXIDASE DOMAIN-CONTAINING PROTEIN"/>
    <property type="match status" value="1"/>
</dbReference>
<dbReference type="PANTHER" id="PTHR42923">
    <property type="entry name" value="PROTOPORPHYRINOGEN OXIDASE"/>
    <property type="match status" value="1"/>
</dbReference>
<dbReference type="Gene3D" id="3.50.50.60">
    <property type="entry name" value="FAD/NAD(P)-binding domain"/>
    <property type="match status" value="1"/>
</dbReference>
<dbReference type="Gene3D" id="3.30.70.1990">
    <property type="match status" value="1"/>
</dbReference>
<dbReference type="EMBL" id="JAICBX010000002">
    <property type="protein sequence ID" value="MBW8637370.1"/>
    <property type="molecule type" value="Genomic_DNA"/>
</dbReference>
<sequence length="433" mass="48900">MIGSGISGLSAAWLLAKKHTVTIFEKADYAGGHANTVDVTTGDGPASVDTGFIVFNETNYPNLSALFRHLGVACDNTLMGFSLTCDDGRYEYSASGANGYFGQRSNIARIRHWVLLKEIARFFSEAKTRMGIYHRDTPLGEFLKRENYSQAFIEDHILPMGAAIWSSTPDDMLAFPAQSFIQFYDNHGLLQFKNRPLWRTVKGGSRNYVNRILEDSALDVRLGTDLKHIRRKGDCVTLETTDDVVHLFDHVVLATHPDQALALLGDADAAERSLLSQFTYQKNVAVLHRDPSWMPRRRRLWTSWNYLKSSVSGDLCVTYWMNQLQQLPTRENIFVTLNPTEEIDPDLVVRGIDYEHPLFDAEALRAQTKMASIQGQRRTWFCGSWLGYGFHEDGIASGLNVAEQLGGVARPWRRDQDYIRNAPSEQLELQVAE</sequence>